<gene>
    <name evidence="5" type="ORF">FPK87_21975</name>
</gene>
<feature type="non-terminal residue" evidence="5">
    <location>
        <position position="1"/>
    </location>
</feature>
<dbReference type="Pfam" id="PF00158">
    <property type="entry name" value="Sigma54_activat"/>
    <property type="match status" value="1"/>
</dbReference>
<dbReference type="PROSITE" id="PS50045">
    <property type="entry name" value="SIGMA54_INTERACT_4"/>
    <property type="match status" value="1"/>
</dbReference>
<dbReference type="PANTHER" id="PTHR32071:SF117">
    <property type="entry name" value="PTS-DEPENDENT DIHYDROXYACETONE KINASE OPERON REGULATORY PROTEIN-RELATED"/>
    <property type="match status" value="1"/>
</dbReference>
<dbReference type="FunFam" id="3.40.50.300:FF:000006">
    <property type="entry name" value="DNA-binding transcriptional regulator NtrC"/>
    <property type="match status" value="1"/>
</dbReference>
<keyword evidence="2" id="KW-0067">ATP-binding</keyword>
<dbReference type="InterPro" id="IPR025943">
    <property type="entry name" value="Sigma_54_int_dom_ATP-bd_2"/>
</dbReference>
<dbReference type="GO" id="GO:0003677">
    <property type="term" value="F:DNA binding"/>
    <property type="evidence" value="ECO:0007669"/>
    <property type="project" value="UniProtKB-KW"/>
</dbReference>
<evidence type="ECO:0000256" key="3">
    <source>
        <dbReference type="ARBA" id="ARBA00023125"/>
    </source>
</evidence>
<proteinExistence type="predicted"/>
<dbReference type="SUPFAM" id="SSF52540">
    <property type="entry name" value="P-loop containing nucleoside triphosphate hydrolases"/>
    <property type="match status" value="1"/>
</dbReference>
<organism evidence="5">
    <name type="scientific">Acinetobacter baumannii</name>
    <dbReference type="NCBI Taxonomy" id="470"/>
    <lineage>
        <taxon>Bacteria</taxon>
        <taxon>Pseudomonadati</taxon>
        <taxon>Pseudomonadota</taxon>
        <taxon>Gammaproteobacteria</taxon>
        <taxon>Moraxellales</taxon>
        <taxon>Moraxellaceae</taxon>
        <taxon>Acinetobacter</taxon>
        <taxon>Acinetobacter calcoaceticus/baumannii complex</taxon>
    </lineage>
</organism>
<evidence type="ECO:0000259" key="4">
    <source>
        <dbReference type="PROSITE" id="PS50045"/>
    </source>
</evidence>
<dbReference type="AlphaFoldDB" id="A0ABD5DD37"/>
<protein>
    <submittedName>
        <fullName evidence="5">Sigma-54 factor interaction domain-containing protein</fullName>
    </submittedName>
</protein>
<dbReference type="PANTHER" id="PTHR32071">
    <property type="entry name" value="TRANSCRIPTIONAL REGULATORY PROTEIN"/>
    <property type="match status" value="1"/>
</dbReference>
<reference evidence="5" key="1">
    <citation type="submission" date="2019-07" db="EMBL/GenBank/DDBJ databases">
        <title>Biological characteristics of mucoid Acinetobacter baumannii from a general hospital in China.</title>
        <authorList>
            <person name="Hua X."/>
            <person name="Yu Y."/>
        </authorList>
    </citation>
    <scope>NUCLEOTIDE SEQUENCE [LARGE SCALE GENOMIC DNA]</scope>
    <source>
        <strain evidence="5">N41</strain>
    </source>
</reference>
<dbReference type="InterPro" id="IPR027417">
    <property type="entry name" value="P-loop_NTPase"/>
</dbReference>
<dbReference type="CDD" id="cd00009">
    <property type="entry name" value="AAA"/>
    <property type="match status" value="1"/>
</dbReference>
<evidence type="ECO:0000256" key="1">
    <source>
        <dbReference type="ARBA" id="ARBA00022741"/>
    </source>
</evidence>
<evidence type="ECO:0000313" key="5">
    <source>
        <dbReference type="EMBL" id="MDR8263089.1"/>
    </source>
</evidence>
<feature type="domain" description="Sigma-54 factor interaction" evidence="4">
    <location>
        <begin position="1"/>
        <end position="119"/>
    </location>
</feature>
<dbReference type="PROSITE" id="PS00676">
    <property type="entry name" value="SIGMA54_INTERACT_2"/>
    <property type="match status" value="1"/>
</dbReference>
<comment type="caution">
    <text evidence="5">The sequence shown here is derived from an EMBL/GenBank/DDBJ whole genome shotgun (WGS) entry which is preliminary data.</text>
</comment>
<keyword evidence="1" id="KW-0547">Nucleotide-binding</keyword>
<dbReference type="GO" id="GO:0005524">
    <property type="term" value="F:ATP binding"/>
    <property type="evidence" value="ECO:0007669"/>
    <property type="project" value="UniProtKB-KW"/>
</dbReference>
<dbReference type="InterPro" id="IPR002078">
    <property type="entry name" value="Sigma_54_int"/>
</dbReference>
<evidence type="ECO:0000256" key="2">
    <source>
        <dbReference type="ARBA" id="ARBA00022840"/>
    </source>
</evidence>
<dbReference type="EMBL" id="VMBB01000364">
    <property type="protein sequence ID" value="MDR8263089.1"/>
    <property type="molecule type" value="Genomic_DNA"/>
</dbReference>
<keyword evidence="3" id="KW-0238">DNA-binding</keyword>
<name>A0ABD5DD37_ACIBA</name>
<dbReference type="Gene3D" id="3.40.50.300">
    <property type="entry name" value="P-loop containing nucleotide triphosphate hydrolases"/>
    <property type="match status" value="1"/>
</dbReference>
<feature type="non-terminal residue" evidence="5">
    <location>
        <position position="119"/>
    </location>
</feature>
<sequence>KDQPFIAVNCAAIPLELIESELFGVEKGAYTGAHQSRLGKFERANGGTIFLDEVIELSPRAQAALLRILQEGEFERVGDSQTRILDVRVITATNEDLEQAVKTGRFRADLYYRLNIFPV</sequence>
<accession>A0ABD5DD37</accession>